<evidence type="ECO:0000313" key="3">
    <source>
        <dbReference type="Proteomes" id="UP000790347"/>
    </source>
</evidence>
<feature type="region of interest" description="Disordered" evidence="1">
    <location>
        <begin position="1"/>
        <end position="25"/>
    </location>
</feature>
<organism evidence="2 3">
    <name type="scientific">Dermatophagoides farinae</name>
    <name type="common">American house dust mite</name>
    <dbReference type="NCBI Taxonomy" id="6954"/>
    <lineage>
        <taxon>Eukaryota</taxon>
        <taxon>Metazoa</taxon>
        <taxon>Ecdysozoa</taxon>
        <taxon>Arthropoda</taxon>
        <taxon>Chelicerata</taxon>
        <taxon>Arachnida</taxon>
        <taxon>Acari</taxon>
        <taxon>Acariformes</taxon>
        <taxon>Sarcoptiformes</taxon>
        <taxon>Astigmata</taxon>
        <taxon>Psoroptidia</taxon>
        <taxon>Analgoidea</taxon>
        <taxon>Pyroglyphidae</taxon>
        <taxon>Dermatophagoidinae</taxon>
        <taxon>Dermatophagoides</taxon>
    </lineage>
</organism>
<gene>
    <name evidence="2" type="ORF">DERF_005638</name>
</gene>
<reference evidence="2" key="1">
    <citation type="submission" date="2013-05" db="EMBL/GenBank/DDBJ databases">
        <authorList>
            <person name="Yim A.K.Y."/>
            <person name="Chan T.F."/>
            <person name="Ji K.M."/>
            <person name="Liu X.Y."/>
            <person name="Zhou J.W."/>
            <person name="Li R.Q."/>
            <person name="Yang K.Y."/>
            <person name="Li J."/>
            <person name="Li M."/>
            <person name="Law P.T.W."/>
            <person name="Wu Y.L."/>
            <person name="Cai Z.L."/>
            <person name="Qin H."/>
            <person name="Bao Y."/>
            <person name="Leung R.K.K."/>
            <person name="Ng P.K.S."/>
            <person name="Zou J."/>
            <person name="Zhong X.J."/>
            <person name="Ran P.X."/>
            <person name="Zhong N.S."/>
            <person name="Liu Z.G."/>
            <person name="Tsui S.K.W."/>
        </authorList>
    </citation>
    <scope>NUCLEOTIDE SEQUENCE</scope>
    <source>
        <strain evidence="2">Derf</strain>
        <tissue evidence="2">Whole organism</tissue>
    </source>
</reference>
<accession>A0A922I4F4</accession>
<name>A0A922I4F4_DERFA</name>
<dbReference type="Proteomes" id="UP000790347">
    <property type="component" value="Unassembled WGS sequence"/>
</dbReference>
<proteinExistence type="predicted"/>
<reference evidence="2" key="2">
    <citation type="journal article" date="2022" name="Res Sq">
        <title>Comparative Genomics Reveals Insights into the Divergent Evolution of Astigmatic Mites and Household Pest Adaptations.</title>
        <authorList>
            <person name="Xiong Q."/>
            <person name="Wan A.T.-Y."/>
            <person name="Liu X.-Y."/>
            <person name="Fung C.S.-H."/>
            <person name="Xiao X."/>
            <person name="Malainual N."/>
            <person name="Hou J."/>
            <person name="Wang L."/>
            <person name="Wang M."/>
            <person name="Yang K."/>
            <person name="Cui Y."/>
            <person name="Leung E."/>
            <person name="Nong W."/>
            <person name="Shin S.-K."/>
            <person name="Au S."/>
            <person name="Jeong K.Y."/>
            <person name="Chew F.T."/>
            <person name="Hui J."/>
            <person name="Leung T.F."/>
            <person name="Tungtrongchitr A."/>
            <person name="Zhong N."/>
            <person name="Liu Z."/>
            <person name="Tsui S."/>
        </authorList>
    </citation>
    <scope>NUCLEOTIDE SEQUENCE</scope>
    <source>
        <strain evidence="2">Derf</strain>
        <tissue evidence="2">Whole organism</tissue>
    </source>
</reference>
<sequence>MARNFRIISDADEDDDNQRGKSNKVSKNLPMIINLGWPTTSIPEIIISAMISRRRICSTSSFILAKIPTIWVPHTQKKQIPFPHTTFVHDDDNKNSIKNQQSVSVNFGYN</sequence>
<evidence type="ECO:0000256" key="1">
    <source>
        <dbReference type="SAM" id="MobiDB-lite"/>
    </source>
</evidence>
<protein>
    <submittedName>
        <fullName evidence="2">Uncharacterized protein</fullName>
    </submittedName>
</protein>
<evidence type="ECO:0000313" key="2">
    <source>
        <dbReference type="EMBL" id="KAH9522034.1"/>
    </source>
</evidence>
<dbReference type="AlphaFoldDB" id="A0A922I4F4"/>
<comment type="caution">
    <text evidence="2">The sequence shown here is derived from an EMBL/GenBank/DDBJ whole genome shotgun (WGS) entry which is preliminary data.</text>
</comment>
<keyword evidence="3" id="KW-1185">Reference proteome</keyword>
<dbReference type="EMBL" id="ASGP02000002">
    <property type="protein sequence ID" value="KAH9522034.1"/>
    <property type="molecule type" value="Genomic_DNA"/>
</dbReference>